<accession>A0A7W5E5A1</accession>
<comment type="caution">
    <text evidence="1">The sequence shown here is derived from an EMBL/GenBank/DDBJ whole genome shotgun (WGS) entry which is preliminary data.</text>
</comment>
<evidence type="ECO:0000313" key="1">
    <source>
        <dbReference type="EMBL" id="MBB3210449.1"/>
    </source>
</evidence>
<dbReference type="Proteomes" id="UP000536179">
    <property type="component" value="Unassembled WGS sequence"/>
</dbReference>
<proteinExistence type="predicted"/>
<dbReference type="EMBL" id="JACHXU010000038">
    <property type="protein sequence ID" value="MBB3210449.1"/>
    <property type="molecule type" value="Genomic_DNA"/>
</dbReference>
<protein>
    <submittedName>
        <fullName evidence="1">Uncharacterized protein</fullName>
    </submittedName>
</protein>
<name>A0A7W5E5A1_9BACT</name>
<evidence type="ECO:0000313" key="2">
    <source>
        <dbReference type="Proteomes" id="UP000536179"/>
    </source>
</evidence>
<reference evidence="1 2" key="1">
    <citation type="submission" date="2020-08" db="EMBL/GenBank/DDBJ databases">
        <title>Genomic Encyclopedia of Type Strains, Phase III (KMG-III): the genomes of soil and plant-associated and newly described type strains.</title>
        <authorList>
            <person name="Whitman W."/>
        </authorList>
    </citation>
    <scope>NUCLEOTIDE SEQUENCE [LARGE SCALE GENOMIC DNA]</scope>
    <source>
        <strain evidence="1 2">CECT 8075</strain>
    </source>
</reference>
<keyword evidence="2" id="KW-1185">Reference proteome</keyword>
<organism evidence="1 2">
    <name type="scientific">Aporhodopirellula rubra</name>
    <dbReference type="NCBI Taxonomy" id="980271"/>
    <lineage>
        <taxon>Bacteria</taxon>
        <taxon>Pseudomonadati</taxon>
        <taxon>Planctomycetota</taxon>
        <taxon>Planctomycetia</taxon>
        <taxon>Pirellulales</taxon>
        <taxon>Pirellulaceae</taxon>
        <taxon>Aporhodopirellula</taxon>
    </lineage>
</organism>
<sequence>MRSRELPLIGSPFAELPQTESAAIDYSLCRCLSGRSSAASIGKTLDFVTLADAQHNGFGWRVFADFSSP</sequence>
<dbReference type="AlphaFoldDB" id="A0A7W5E5A1"/>
<gene>
    <name evidence="1" type="ORF">FHS27_006296</name>
</gene>